<dbReference type="EMBL" id="JAWDJX010000006">
    <property type="protein sequence ID" value="KAK3056177.1"/>
    <property type="molecule type" value="Genomic_DNA"/>
</dbReference>
<dbReference type="GO" id="GO:0006402">
    <property type="term" value="P:mRNA catabolic process"/>
    <property type="evidence" value="ECO:0007669"/>
    <property type="project" value="InterPro"/>
</dbReference>
<protein>
    <submittedName>
        <fullName evidence="3">RNA-binding protein, CCR4-NOT complex subunit Rcd1</fullName>
    </submittedName>
</protein>
<dbReference type="Gene3D" id="1.25.10.10">
    <property type="entry name" value="Leucine-rich Repeat Variant"/>
    <property type="match status" value="1"/>
</dbReference>
<keyword evidence="4" id="KW-1185">Reference proteome</keyword>
<dbReference type="GO" id="GO:0030014">
    <property type="term" value="C:CCR4-NOT complex"/>
    <property type="evidence" value="ECO:0007669"/>
    <property type="project" value="InterPro"/>
</dbReference>
<comment type="caution">
    <text evidence="3">The sequence shown here is derived from an EMBL/GenBank/DDBJ whole genome shotgun (WGS) entry which is preliminary data.</text>
</comment>
<evidence type="ECO:0000256" key="1">
    <source>
        <dbReference type="ARBA" id="ARBA00006385"/>
    </source>
</evidence>
<accession>A0AAJ0GEU8</accession>
<sequence>MQQHAVFPHQYQPDWQHHQQHAQTHHQYAQTQAAAAANAVAQQQQQHHYGRMTQNSGSTNGNSMAPGMSGVDGRDLEHGPGSMIPGGDAQISDENRKVLEWIAQVLNNQTREGALLELSKKREQVPELALILWHSFGVMTSLLQEIISVYPLLNPSQLTAAASNRVCNALALLQCVASHHETRGLFLSAHIPLFLYPFLNTTSKSRPFEYLRLTSLGVIGALVKNDSSEVINFLLTTEIIPLCLRIMETGSELSKTVAIFIVQKILLDDMGLQYICQTYERFYAVGTVLSNMVTQLVDQQTVRLLKHVVRCFLRLSDNARAREALRQCLPEPLRDATFSPVLRDDAATKRCLAQLLVALSDQAEPTISHAYGHAGQALHGHG</sequence>
<name>A0AAJ0GEU8_9PEZI</name>
<dbReference type="PANTHER" id="PTHR12262">
    <property type="entry name" value="CCR4-NOT TRANSCRIPTION COMPLEX SUBUNIT 9"/>
    <property type="match status" value="1"/>
</dbReference>
<comment type="similarity">
    <text evidence="1">Belongs to the CNOT9 family.</text>
</comment>
<evidence type="ECO:0000313" key="4">
    <source>
        <dbReference type="Proteomes" id="UP001271007"/>
    </source>
</evidence>
<feature type="compositionally biased region" description="Low complexity" evidence="2">
    <location>
        <begin position="25"/>
        <end position="47"/>
    </location>
</feature>
<dbReference type="AlphaFoldDB" id="A0AAJ0GEU8"/>
<evidence type="ECO:0000256" key="2">
    <source>
        <dbReference type="SAM" id="MobiDB-lite"/>
    </source>
</evidence>
<gene>
    <name evidence="3" type="primary">rcd1</name>
    <name evidence="3" type="ORF">LTR09_002683</name>
</gene>
<feature type="compositionally biased region" description="Polar residues" evidence="2">
    <location>
        <begin position="52"/>
        <end position="63"/>
    </location>
</feature>
<dbReference type="InterPro" id="IPR016024">
    <property type="entry name" value="ARM-type_fold"/>
</dbReference>
<dbReference type="FunFam" id="1.25.10.10:FF:000014">
    <property type="entry name" value="Cell differentiation protein RCD1"/>
    <property type="match status" value="1"/>
</dbReference>
<proteinExistence type="inferred from homology"/>
<evidence type="ECO:0000313" key="3">
    <source>
        <dbReference type="EMBL" id="KAK3056177.1"/>
    </source>
</evidence>
<organism evidence="3 4">
    <name type="scientific">Extremus antarcticus</name>
    <dbReference type="NCBI Taxonomy" id="702011"/>
    <lineage>
        <taxon>Eukaryota</taxon>
        <taxon>Fungi</taxon>
        <taxon>Dikarya</taxon>
        <taxon>Ascomycota</taxon>
        <taxon>Pezizomycotina</taxon>
        <taxon>Dothideomycetes</taxon>
        <taxon>Dothideomycetidae</taxon>
        <taxon>Mycosphaerellales</taxon>
        <taxon>Extremaceae</taxon>
        <taxon>Extremus</taxon>
    </lineage>
</organism>
<dbReference type="InterPro" id="IPR011989">
    <property type="entry name" value="ARM-like"/>
</dbReference>
<feature type="region of interest" description="Disordered" evidence="2">
    <location>
        <begin position="1"/>
        <end position="88"/>
    </location>
</feature>
<dbReference type="InterPro" id="IPR007216">
    <property type="entry name" value="CNOT9"/>
</dbReference>
<dbReference type="SUPFAM" id="SSF48371">
    <property type="entry name" value="ARM repeat"/>
    <property type="match status" value="1"/>
</dbReference>
<dbReference type="Pfam" id="PF04078">
    <property type="entry name" value="Rcd1"/>
    <property type="match status" value="1"/>
</dbReference>
<reference evidence="3" key="1">
    <citation type="submission" date="2023-04" db="EMBL/GenBank/DDBJ databases">
        <title>Black Yeasts Isolated from many extreme environments.</title>
        <authorList>
            <person name="Coleine C."/>
            <person name="Stajich J.E."/>
            <person name="Selbmann L."/>
        </authorList>
    </citation>
    <scope>NUCLEOTIDE SEQUENCE</scope>
    <source>
        <strain evidence="3">CCFEE 5312</strain>
    </source>
</reference>
<dbReference type="Proteomes" id="UP001271007">
    <property type="component" value="Unassembled WGS sequence"/>
</dbReference>